<feature type="transmembrane region" description="Helical" evidence="1">
    <location>
        <begin position="81"/>
        <end position="104"/>
    </location>
</feature>
<dbReference type="EMBL" id="JACCBH010000001">
    <property type="protein sequence ID" value="NYD54424.1"/>
    <property type="molecule type" value="Genomic_DNA"/>
</dbReference>
<keyword evidence="3" id="KW-1185">Reference proteome</keyword>
<feature type="transmembrane region" description="Helical" evidence="1">
    <location>
        <begin position="50"/>
        <end position="69"/>
    </location>
</feature>
<keyword evidence="1" id="KW-0472">Membrane</keyword>
<evidence type="ECO:0000313" key="3">
    <source>
        <dbReference type="Proteomes" id="UP000552045"/>
    </source>
</evidence>
<dbReference type="RefSeq" id="WP_179432734.1">
    <property type="nucleotide sequence ID" value="NZ_BAABLC010000001.1"/>
</dbReference>
<evidence type="ECO:0000256" key="1">
    <source>
        <dbReference type="SAM" id="Phobius"/>
    </source>
</evidence>
<keyword evidence="1" id="KW-0812">Transmembrane</keyword>
<sequence length="194" mass="20534">MTTDAREKVIGPEDAGLRGFVWYAWPWVNWLLPVYVVFHGFLGNGGWESVMLMMGSPVIIPAAGLLGSLPRFIMRKSGHRYAPWPLLPALFVLWWSWLTAAMAMPAVGDSGSDPSILSGFVSGGLSEGFENGVMAASILLGALAWVLVLGLASSLPIGAGERPPAPLLGRLSFFVVPLILVAVVVIGGLVGDHA</sequence>
<name>A0A7Y9EV71_9MICO</name>
<organism evidence="2 3">
    <name type="scientific">Microbacterium pseudoresistens</name>
    <dbReference type="NCBI Taxonomy" id="640634"/>
    <lineage>
        <taxon>Bacteria</taxon>
        <taxon>Bacillati</taxon>
        <taxon>Actinomycetota</taxon>
        <taxon>Actinomycetes</taxon>
        <taxon>Micrococcales</taxon>
        <taxon>Microbacteriaceae</taxon>
        <taxon>Microbacterium</taxon>
    </lineage>
</organism>
<protein>
    <submittedName>
        <fullName evidence="2">Uncharacterized protein</fullName>
    </submittedName>
</protein>
<reference evidence="2 3" key="1">
    <citation type="submission" date="2020-07" db="EMBL/GenBank/DDBJ databases">
        <title>Sequencing the genomes of 1000 actinobacteria strains.</title>
        <authorList>
            <person name="Klenk H.-P."/>
        </authorList>
    </citation>
    <scope>NUCLEOTIDE SEQUENCE [LARGE SCALE GENOMIC DNA]</scope>
    <source>
        <strain evidence="2 3">DSM 22185</strain>
    </source>
</reference>
<feature type="transmembrane region" description="Helical" evidence="1">
    <location>
        <begin position="20"/>
        <end position="38"/>
    </location>
</feature>
<gene>
    <name evidence="2" type="ORF">BKA02_001479</name>
</gene>
<feature type="transmembrane region" description="Helical" evidence="1">
    <location>
        <begin position="133"/>
        <end position="155"/>
    </location>
</feature>
<dbReference type="Proteomes" id="UP000552045">
    <property type="component" value="Unassembled WGS sequence"/>
</dbReference>
<accession>A0A7Y9EV71</accession>
<keyword evidence="1" id="KW-1133">Transmembrane helix</keyword>
<dbReference type="AlphaFoldDB" id="A0A7Y9EV71"/>
<evidence type="ECO:0000313" key="2">
    <source>
        <dbReference type="EMBL" id="NYD54424.1"/>
    </source>
</evidence>
<comment type="caution">
    <text evidence="2">The sequence shown here is derived from an EMBL/GenBank/DDBJ whole genome shotgun (WGS) entry which is preliminary data.</text>
</comment>
<proteinExistence type="predicted"/>
<feature type="transmembrane region" description="Helical" evidence="1">
    <location>
        <begin position="167"/>
        <end position="190"/>
    </location>
</feature>